<evidence type="ECO:0000313" key="1">
    <source>
        <dbReference type="EMBL" id="EPF77195.1"/>
    </source>
</evidence>
<dbReference type="AlphaFoldDB" id="A0A829HES4"/>
<sequence>MNTLFMTSLGVKRRSDFEHFAHHIKKSTE</sequence>
<organism evidence="1 2">
    <name type="scientific">Acinetobacter gyllenbergii CIP 110306 = MTCC 11365</name>
    <dbReference type="NCBI Taxonomy" id="1217657"/>
    <lineage>
        <taxon>Bacteria</taxon>
        <taxon>Pseudomonadati</taxon>
        <taxon>Pseudomonadota</taxon>
        <taxon>Gammaproteobacteria</taxon>
        <taxon>Moraxellales</taxon>
        <taxon>Moraxellaceae</taxon>
        <taxon>Acinetobacter</taxon>
    </lineage>
</organism>
<name>A0A829HES4_9GAMM</name>
<dbReference type="Proteomes" id="UP000014523">
    <property type="component" value="Unassembled WGS sequence"/>
</dbReference>
<dbReference type="EMBL" id="ATGG01000022">
    <property type="protein sequence ID" value="EPF77195.1"/>
    <property type="molecule type" value="Genomic_DNA"/>
</dbReference>
<proteinExistence type="predicted"/>
<comment type="caution">
    <text evidence="1">The sequence shown here is derived from an EMBL/GenBank/DDBJ whole genome shotgun (WGS) entry which is preliminary data.</text>
</comment>
<reference evidence="1 2" key="1">
    <citation type="submission" date="2013-06" db="EMBL/GenBank/DDBJ databases">
        <title>The Genome Sequence of Acinetobacter gyllenbergii CIP 110306.</title>
        <authorList>
            <consortium name="The Broad Institute Genome Sequencing Platform"/>
            <consortium name="The Broad Institute Genome Sequencing Center for Infectious Disease"/>
            <person name="Cerqueira G."/>
            <person name="Feldgarden M."/>
            <person name="Courvalin P."/>
            <person name="Perichon B."/>
            <person name="Grillot-Courvalin C."/>
            <person name="Clermont D."/>
            <person name="Rocha E."/>
            <person name="Yoon E.-J."/>
            <person name="Nemec A."/>
            <person name="Young S.K."/>
            <person name="Zeng Q."/>
            <person name="Gargeya S."/>
            <person name="Fitzgerald M."/>
            <person name="Abouelleil A."/>
            <person name="Alvarado L."/>
            <person name="Berlin A.M."/>
            <person name="Chapman S.B."/>
            <person name="Dewar J."/>
            <person name="Goldberg J."/>
            <person name="Griggs A."/>
            <person name="Gujja S."/>
            <person name="Hansen M."/>
            <person name="Howarth C."/>
            <person name="Imamovic A."/>
            <person name="Larimer J."/>
            <person name="McCowan C."/>
            <person name="Murphy C."/>
            <person name="Pearson M."/>
            <person name="Priest M."/>
            <person name="Roberts A."/>
            <person name="Saif S."/>
            <person name="Shea T."/>
            <person name="Sykes S."/>
            <person name="Wortman J."/>
            <person name="Nusbaum C."/>
            <person name="Birren B."/>
        </authorList>
    </citation>
    <scope>NUCLEOTIDE SEQUENCE [LARGE SCALE GENOMIC DNA]</scope>
    <source>
        <strain evidence="1 2">CIP 110306</strain>
    </source>
</reference>
<accession>A0A829HES4</accession>
<keyword evidence="2" id="KW-1185">Reference proteome</keyword>
<evidence type="ECO:0000313" key="2">
    <source>
        <dbReference type="Proteomes" id="UP000014523"/>
    </source>
</evidence>
<gene>
    <name evidence="1" type="ORF">F957_02796</name>
</gene>
<protein>
    <submittedName>
        <fullName evidence="1">Uncharacterized protein</fullName>
    </submittedName>
</protein>